<protein>
    <submittedName>
        <fullName evidence="2">Uncharacterized protein</fullName>
    </submittedName>
</protein>
<name>A0AAW1LM42_SAPOF</name>
<proteinExistence type="predicted"/>
<dbReference type="Proteomes" id="UP001443914">
    <property type="component" value="Unassembled WGS sequence"/>
</dbReference>
<gene>
    <name evidence="2" type="ORF">RND81_04G147200</name>
</gene>
<comment type="caution">
    <text evidence="2">The sequence shown here is derived from an EMBL/GenBank/DDBJ whole genome shotgun (WGS) entry which is preliminary data.</text>
</comment>
<evidence type="ECO:0000256" key="1">
    <source>
        <dbReference type="SAM" id="MobiDB-lite"/>
    </source>
</evidence>
<keyword evidence="3" id="KW-1185">Reference proteome</keyword>
<dbReference type="EMBL" id="JBDFQZ010000004">
    <property type="protein sequence ID" value="KAK9734546.1"/>
    <property type="molecule type" value="Genomic_DNA"/>
</dbReference>
<accession>A0AAW1LM42</accession>
<organism evidence="2 3">
    <name type="scientific">Saponaria officinalis</name>
    <name type="common">Common soapwort</name>
    <name type="synonym">Lychnis saponaria</name>
    <dbReference type="NCBI Taxonomy" id="3572"/>
    <lineage>
        <taxon>Eukaryota</taxon>
        <taxon>Viridiplantae</taxon>
        <taxon>Streptophyta</taxon>
        <taxon>Embryophyta</taxon>
        <taxon>Tracheophyta</taxon>
        <taxon>Spermatophyta</taxon>
        <taxon>Magnoliopsida</taxon>
        <taxon>eudicotyledons</taxon>
        <taxon>Gunneridae</taxon>
        <taxon>Pentapetalae</taxon>
        <taxon>Caryophyllales</taxon>
        <taxon>Caryophyllaceae</taxon>
        <taxon>Caryophylleae</taxon>
        <taxon>Saponaria</taxon>
    </lineage>
</organism>
<evidence type="ECO:0000313" key="2">
    <source>
        <dbReference type="EMBL" id="KAK9734546.1"/>
    </source>
</evidence>
<dbReference type="AlphaFoldDB" id="A0AAW1LM42"/>
<feature type="region of interest" description="Disordered" evidence="1">
    <location>
        <begin position="1"/>
        <end position="39"/>
    </location>
</feature>
<reference evidence="2" key="1">
    <citation type="submission" date="2024-03" db="EMBL/GenBank/DDBJ databases">
        <title>WGS assembly of Saponaria officinalis var. Norfolk2.</title>
        <authorList>
            <person name="Jenkins J."/>
            <person name="Shu S."/>
            <person name="Grimwood J."/>
            <person name="Barry K."/>
            <person name="Goodstein D."/>
            <person name="Schmutz J."/>
            <person name="Leebens-Mack J."/>
            <person name="Osbourn A."/>
        </authorList>
    </citation>
    <scope>NUCLEOTIDE SEQUENCE [LARGE SCALE GENOMIC DNA]</scope>
    <source>
        <strain evidence="2">JIC</strain>
    </source>
</reference>
<evidence type="ECO:0000313" key="3">
    <source>
        <dbReference type="Proteomes" id="UP001443914"/>
    </source>
</evidence>
<sequence>MAKEKEFTTSSRRKNVSNSILRPSKRQKKGREEEDDDDDDLEIISDFPCLKTRMSPLKVVKLIKELSPVQKEGLSATPFKNFANLRVTKIPTSLAHYIVDNYNFRNRKIMLDNGETIDASKEDVYTVLGLPSGGVPQYSVEEMQPVFKEWINQFGDDAK</sequence>